<evidence type="ECO:0000256" key="4">
    <source>
        <dbReference type="SAM" id="MobiDB-lite"/>
    </source>
</evidence>
<dbReference type="InterPro" id="IPR001482">
    <property type="entry name" value="T2SS/T4SS_dom"/>
</dbReference>
<dbReference type="Pfam" id="PF00437">
    <property type="entry name" value="T2SSE"/>
    <property type="match status" value="1"/>
</dbReference>
<dbReference type="Proteomes" id="UP000229740">
    <property type="component" value="Unassembled WGS sequence"/>
</dbReference>
<evidence type="ECO:0000259" key="7">
    <source>
        <dbReference type="Pfam" id="PF12773"/>
    </source>
</evidence>
<dbReference type="AlphaFoldDB" id="A0A2G6E2N9"/>
<dbReference type="PANTHER" id="PTHR30258:SF1">
    <property type="entry name" value="PROTEIN TRANSPORT PROTEIN HOFB HOMOLOG"/>
    <property type="match status" value="1"/>
</dbReference>
<dbReference type="Gene3D" id="3.30.300.160">
    <property type="entry name" value="Type II secretion system, protein E, N-terminal domain"/>
    <property type="match status" value="1"/>
</dbReference>
<proteinExistence type="inferred from homology"/>
<dbReference type="CDD" id="cd01129">
    <property type="entry name" value="PulE-GspE-like"/>
    <property type="match status" value="1"/>
</dbReference>
<evidence type="ECO:0000256" key="1">
    <source>
        <dbReference type="ARBA" id="ARBA00006611"/>
    </source>
</evidence>
<evidence type="ECO:0000256" key="2">
    <source>
        <dbReference type="ARBA" id="ARBA00022741"/>
    </source>
</evidence>
<feature type="region of interest" description="Disordered" evidence="4">
    <location>
        <begin position="643"/>
        <end position="666"/>
    </location>
</feature>
<dbReference type="Pfam" id="PF05157">
    <property type="entry name" value="MshEN"/>
    <property type="match status" value="1"/>
</dbReference>
<evidence type="ECO:0000259" key="6">
    <source>
        <dbReference type="Pfam" id="PF05157"/>
    </source>
</evidence>
<organism evidence="8 9">
    <name type="scientific">candidate division KSB3 bacterium</name>
    <dbReference type="NCBI Taxonomy" id="2044937"/>
    <lineage>
        <taxon>Bacteria</taxon>
        <taxon>candidate division KSB3</taxon>
    </lineage>
</organism>
<comment type="similarity">
    <text evidence="1">Belongs to the GSP E family.</text>
</comment>
<sequence>MPKRKRLGDVLVEACIISQAQLNAALEVQKHHPQLIGQILVEMGWTTEVLVCRAVSELLNIRYVDLSSALISQEVVQLAPEALALQRNILPLFVQDKILYLAMENPLDVDIIQRMEFITGMQVKPLIAPPGQIRDIVRKHYYVDDYVDSMIGNVPREDDVSLVQQEEGEAEGMLDVSEVRKISEGSQVIRLANLIISDGIKKRASDIHLEPGSRYLNVRYRVDGLLTSGIHVPRWLQLPLVSRIKVISGLDIAERRKPQDGRIWVSFAQRKIDLRVSTLPTNFGETVVIRILDTKHSTHDLAALGMSSRSLRLYRSMLRQPQGWILVTGPTGSGKTTTLYASLHAIKDTTKNIMTVEDPIEYQLEGINQVQINPKAGLTFASGLRSILRQDPNVILLGEIRDRETAEIAMQASETGHLVLSTLHTNDAVSTVNRLFSLGISPDLVASNLLVIIAQRLVRKICLYCRKVYTPAPEELEILEHIHVETSELRFYKGQGCAACDHSGYYGQIALYEVLVQNDRIRDAIAQRPTKQALKRLGRLYGMTILLEDGLDKVRQGITTIEEVLRVCPVEPDIAHEALCCPECSAPLDNSKALCSACGYVLHISCRSCHSVLENDWTFCPYCGTQVSASADEFSQYHRAATNREASSLPSDNRQQLSSSSQARPC</sequence>
<feature type="domain" description="DZANK-type" evidence="7">
    <location>
        <begin position="581"/>
        <end position="624"/>
    </location>
</feature>
<keyword evidence="2" id="KW-0547">Nucleotide-binding</keyword>
<dbReference type="GO" id="GO:0005886">
    <property type="term" value="C:plasma membrane"/>
    <property type="evidence" value="ECO:0007669"/>
    <property type="project" value="TreeGrafter"/>
</dbReference>
<dbReference type="Pfam" id="PF12773">
    <property type="entry name" value="DZR"/>
    <property type="match status" value="1"/>
</dbReference>
<feature type="compositionally biased region" description="Polar residues" evidence="4">
    <location>
        <begin position="644"/>
        <end position="666"/>
    </location>
</feature>
<dbReference type="SUPFAM" id="SSF160246">
    <property type="entry name" value="EspE N-terminal domain-like"/>
    <property type="match status" value="1"/>
</dbReference>
<keyword evidence="3" id="KW-0067">ATP-binding</keyword>
<dbReference type="FunFam" id="3.40.50.300:FF:000398">
    <property type="entry name" value="Type IV pilus assembly ATPase PilB"/>
    <property type="match status" value="1"/>
</dbReference>
<feature type="domain" description="Type II secretion system protein GspE N-terminal" evidence="6">
    <location>
        <begin position="59"/>
        <end position="142"/>
    </location>
</feature>
<dbReference type="InterPro" id="IPR027417">
    <property type="entry name" value="P-loop_NTPase"/>
</dbReference>
<dbReference type="InterPro" id="IPR037257">
    <property type="entry name" value="T2SS_E_N_sf"/>
</dbReference>
<dbReference type="Gene3D" id="3.30.450.90">
    <property type="match status" value="1"/>
</dbReference>
<feature type="domain" description="Bacterial type II secretion system protein E" evidence="5">
    <location>
        <begin position="186"/>
        <end position="566"/>
    </location>
</feature>
<comment type="caution">
    <text evidence="8">The sequence shown here is derived from an EMBL/GenBank/DDBJ whole genome shotgun (WGS) entry which is preliminary data.</text>
</comment>
<dbReference type="Gene3D" id="3.40.50.300">
    <property type="entry name" value="P-loop containing nucleotide triphosphate hydrolases"/>
    <property type="match status" value="1"/>
</dbReference>
<dbReference type="EMBL" id="PDPS01000035">
    <property type="protein sequence ID" value="PID56355.1"/>
    <property type="molecule type" value="Genomic_DNA"/>
</dbReference>
<evidence type="ECO:0000313" key="9">
    <source>
        <dbReference type="Proteomes" id="UP000229740"/>
    </source>
</evidence>
<name>A0A2G6E2N9_9BACT</name>
<dbReference type="SUPFAM" id="SSF52540">
    <property type="entry name" value="P-loop containing nucleoside triphosphate hydrolases"/>
    <property type="match status" value="1"/>
</dbReference>
<gene>
    <name evidence="8" type="ORF">CSB45_11775</name>
</gene>
<dbReference type="GO" id="GO:0016887">
    <property type="term" value="F:ATP hydrolysis activity"/>
    <property type="evidence" value="ECO:0007669"/>
    <property type="project" value="TreeGrafter"/>
</dbReference>
<accession>A0A2G6E2N9</accession>
<dbReference type="InterPro" id="IPR025874">
    <property type="entry name" value="DZR"/>
</dbReference>
<reference evidence="8 9" key="1">
    <citation type="submission" date="2017-10" db="EMBL/GenBank/DDBJ databases">
        <title>Novel microbial diversity and functional potential in the marine mammal oral microbiome.</title>
        <authorList>
            <person name="Dudek N.K."/>
            <person name="Sun C.L."/>
            <person name="Burstein D."/>
            <person name="Kantor R.S."/>
            <person name="Aliaga Goltsman D.S."/>
            <person name="Bik E.M."/>
            <person name="Thomas B.C."/>
            <person name="Banfield J.F."/>
            <person name="Relman D.A."/>
        </authorList>
    </citation>
    <scope>NUCLEOTIDE SEQUENCE [LARGE SCALE GENOMIC DNA]</scope>
    <source>
        <strain evidence="8">DOLZORAL124_49_17</strain>
    </source>
</reference>
<dbReference type="GO" id="GO:0005524">
    <property type="term" value="F:ATP binding"/>
    <property type="evidence" value="ECO:0007669"/>
    <property type="project" value="UniProtKB-KW"/>
</dbReference>
<evidence type="ECO:0000259" key="5">
    <source>
        <dbReference type="Pfam" id="PF00437"/>
    </source>
</evidence>
<evidence type="ECO:0000256" key="3">
    <source>
        <dbReference type="ARBA" id="ARBA00022840"/>
    </source>
</evidence>
<dbReference type="InterPro" id="IPR007831">
    <property type="entry name" value="T2SS_GspE_N"/>
</dbReference>
<evidence type="ECO:0000313" key="8">
    <source>
        <dbReference type="EMBL" id="PID56355.1"/>
    </source>
</evidence>
<dbReference type="PANTHER" id="PTHR30258">
    <property type="entry name" value="TYPE II SECRETION SYSTEM PROTEIN GSPE-RELATED"/>
    <property type="match status" value="1"/>
</dbReference>
<protein>
    <submittedName>
        <fullName evidence="8">Type II secretion system protein GspE</fullName>
    </submittedName>
</protein>